<protein>
    <submittedName>
        <fullName evidence="1">Intracellular distribution of mitochondria</fullName>
    </submittedName>
</protein>
<reference evidence="1 2" key="1">
    <citation type="submission" date="2019-05" db="EMBL/GenBank/DDBJ databases">
        <title>Emergence of the Ug99 lineage of the wheat stem rust pathogen through somatic hybridization.</title>
        <authorList>
            <person name="Li F."/>
            <person name="Upadhyaya N.M."/>
            <person name="Sperschneider J."/>
            <person name="Matny O."/>
            <person name="Nguyen-Phuc H."/>
            <person name="Mago R."/>
            <person name="Raley C."/>
            <person name="Miller M.E."/>
            <person name="Silverstein K.A.T."/>
            <person name="Henningsen E."/>
            <person name="Hirsch C.D."/>
            <person name="Visser B."/>
            <person name="Pretorius Z.A."/>
            <person name="Steffenson B.J."/>
            <person name="Schwessinger B."/>
            <person name="Dodds P.N."/>
            <person name="Figueroa M."/>
        </authorList>
    </citation>
    <scope>NUCLEOTIDE SEQUENCE [LARGE SCALE GENOMIC DNA]</scope>
    <source>
        <strain evidence="1">21-0</strain>
    </source>
</reference>
<dbReference type="EMBL" id="VSWC01000170">
    <property type="protein sequence ID" value="KAA1072392.1"/>
    <property type="molecule type" value="Genomic_DNA"/>
</dbReference>
<dbReference type="Proteomes" id="UP000324748">
    <property type="component" value="Unassembled WGS sequence"/>
</dbReference>
<dbReference type="AlphaFoldDB" id="A0A5B0M6K4"/>
<evidence type="ECO:0000313" key="2">
    <source>
        <dbReference type="Proteomes" id="UP000324748"/>
    </source>
</evidence>
<gene>
    <name evidence="1" type="primary">CLU1_3</name>
    <name evidence="1" type="ORF">PGT21_033759</name>
</gene>
<organism evidence="1 2">
    <name type="scientific">Puccinia graminis f. sp. tritici</name>
    <dbReference type="NCBI Taxonomy" id="56615"/>
    <lineage>
        <taxon>Eukaryota</taxon>
        <taxon>Fungi</taxon>
        <taxon>Dikarya</taxon>
        <taxon>Basidiomycota</taxon>
        <taxon>Pucciniomycotina</taxon>
        <taxon>Pucciniomycetes</taxon>
        <taxon>Pucciniales</taxon>
        <taxon>Pucciniaceae</taxon>
        <taxon>Puccinia</taxon>
    </lineage>
</organism>
<accession>A0A5B0M6K4</accession>
<sequence>MPSSELDFSRLPIQPAIHAPQVSQSTPLCHQPLLPGSLLLNLTTSISITNCFPALPWLVNPEKPSPDAIQYQLAIYLIMGSTTAKTLPPAHNWADKSAQAPELPHKLLSGCILKERIWN</sequence>
<name>A0A5B0M6K4_PUCGR</name>
<comment type="caution">
    <text evidence="1">The sequence shown here is derived from an EMBL/GenBank/DDBJ whole genome shotgun (WGS) entry which is preliminary data.</text>
</comment>
<evidence type="ECO:0000313" key="1">
    <source>
        <dbReference type="EMBL" id="KAA1072392.1"/>
    </source>
</evidence>
<keyword evidence="2" id="KW-1185">Reference proteome</keyword>
<proteinExistence type="predicted"/>